<dbReference type="OrthoDB" id="9802811at2"/>
<dbReference type="Gene3D" id="3.30.1330.10">
    <property type="entry name" value="PurM-like, N-terminal domain"/>
    <property type="match status" value="1"/>
</dbReference>
<dbReference type="PIRSF" id="PIRSF005303">
    <property type="entry name" value="Thiam_monoph_kin"/>
    <property type="match status" value="1"/>
</dbReference>
<feature type="binding site" evidence="2">
    <location>
        <position position="254"/>
    </location>
    <ligand>
        <name>substrate</name>
    </ligand>
</feature>
<evidence type="ECO:0000259" key="4">
    <source>
        <dbReference type="Pfam" id="PF02769"/>
    </source>
</evidence>
<dbReference type="KEGG" id="sclo:SCLO_1020770"/>
<dbReference type="EMBL" id="AP017655">
    <property type="protein sequence ID" value="BAV65117.1"/>
    <property type="molecule type" value="Genomic_DNA"/>
</dbReference>
<dbReference type="SUPFAM" id="SSF56042">
    <property type="entry name" value="PurM C-terminal domain-like"/>
    <property type="match status" value="1"/>
</dbReference>
<feature type="binding site" evidence="2">
    <location>
        <position position="26"/>
    </location>
    <ligand>
        <name>Mg(2+)</name>
        <dbReference type="ChEBI" id="CHEBI:18420"/>
        <label>4</label>
    </ligand>
</feature>
<dbReference type="CDD" id="cd02194">
    <property type="entry name" value="ThiL"/>
    <property type="match status" value="1"/>
</dbReference>
<evidence type="ECO:0000256" key="1">
    <source>
        <dbReference type="ARBA" id="ARBA00022977"/>
    </source>
</evidence>
<comment type="catalytic activity">
    <reaction evidence="2">
        <text>thiamine phosphate + ATP = thiamine diphosphate + ADP</text>
        <dbReference type="Rhea" id="RHEA:15913"/>
        <dbReference type="ChEBI" id="CHEBI:30616"/>
        <dbReference type="ChEBI" id="CHEBI:37575"/>
        <dbReference type="ChEBI" id="CHEBI:58937"/>
        <dbReference type="ChEBI" id="CHEBI:456216"/>
        <dbReference type="EC" id="2.7.4.16"/>
    </reaction>
</comment>
<comment type="function">
    <text evidence="2">Catalyzes the ATP-dependent phosphorylation of thiamine-monophosphate (TMP) to form thiamine-pyrophosphate (TPP), the active form of vitamin B1.</text>
</comment>
<feature type="binding site" evidence="2">
    <location>
        <position position="207"/>
    </location>
    <ligand>
        <name>Mg(2+)</name>
        <dbReference type="ChEBI" id="CHEBI:18420"/>
        <label>5</label>
    </ligand>
</feature>
<feature type="binding site" evidence="2">
    <location>
        <position position="206"/>
    </location>
    <ligand>
        <name>ATP</name>
        <dbReference type="ChEBI" id="CHEBI:30616"/>
    </ligand>
</feature>
<keyword evidence="2" id="KW-0547">Nucleotide-binding</keyword>
<evidence type="ECO:0000256" key="2">
    <source>
        <dbReference type="HAMAP-Rule" id="MF_02128"/>
    </source>
</evidence>
<dbReference type="InterPro" id="IPR006283">
    <property type="entry name" value="ThiL-like"/>
</dbReference>
<feature type="binding site" evidence="2">
    <location>
        <position position="26"/>
    </location>
    <ligand>
        <name>Mg(2+)</name>
        <dbReference type="ChEBI" id="CHEBI:18420"/>
        <label>3</label>
    </ligand>
</feature>
<dbReference type="Gene3D" id="3.90.650.10">
    <property type="entry name" value="PurM-like C-terminal domain"/>
    <property type="match status" value="1"/>
</dbReference>
<dbReference type="InterPro" id="IPR036676">
    <property type="entry name" value="PurM-like_C_sf"/>
</dbReference>
<evidence type="ECO:0000259" key="3">
    <source>
        <dbReference type="Pfam" id="PF00586"/>
    </source>
</evidence>
<feature type="domain" description="PurM-like C-terminal" evidence="4">
    <location>
        <begin position="147"/>
        <end position="232"/>
    </location>
</feature>
<keyword evidence="2" id="KW-0808">Transferase</keyword>
<comment type="miscellaneous">
    <text evidence="2">Reaction mechanism of ThiL seems to utilize a direct, inline transfer of the gamma-phosphate of ATP to TMP rather than a phosphorylated enzyme intermediate.</text>
</comment>
<keyword evidence="2" id="KW-0479">Metal-binding</keyword>
<dbReference type="HAMAP" id="MF_02128">
    <property type="entry name" value="TMP_kinase"/>
    <property type="match status" value="1"/>
</dbReference>
<reference evidence="5 6" key="1">
    <citation type="submission" date="2016-10" db="EMBL/GenBank/DDBJ databases">
        <title>Complete Genome Sequence of the Nonylphenol-Degrading Bacterium Sphingobium cloacae JCM 10874T.</title>
        <authorList>
            <person name="Ootsuka M."/>
            <person name="Nishizawa T."/>
            <person name="Ohta H."/>
        </authorList>
    </citation>
    <scope>NUCLEOTIDE SEQUENCE [LARGE SCALE GENOMIC DNA]</scope>
    <source>
        <strain evidence="5 6">JCM 10874</strain>
    </source>
</reference>
<feature type="binding site" evidence="2">
    <location>
        <position position="70"/>
    </location>
    <ligand>
        <name>Mg(2+)</name>
        <dbReference type="ChEBI" id="CHEBI:18420"/>
        <label>2</label>
    </ligand>
</feature>
<dbReference type="NCBIfam" id="TIGR01379">
    <property type="entry name" value="thiL"/>
    <property type="match status" value="1"/>
</dbReference>
<feature type="domain" description="PurM-like N-terminal" evidence="3">
    <location>
        <begin position="25"/>
        <end position="135"/>
    </location>
</feature>
<protein>
    <recommendedName>
        <fullName evidence="2">Thiamine-monophosphate kinase</fullName>
        <shortName evidence="2">TMP kinase</shortName>
        <shortName evidence="2">Thiamine-phosphate kinase</shortName>
        <ecNumber evidence="2">2.7.4.16</ecNumber>
    </recommendedName>
</protein>
<feature type="binding site" evidence="2">
    <location>
        <position position="42"/>
    </location>
    <ligand>
        <name>Mg(2+)</name>
        <dbReference type="ChEBI" id="CHEBI:18420"/>
        <label>1</label>
    </ligand>
</feature>
<proteinExistence type="inferred from homology"/>
<feature type="binding site" evidence="2">
    <location>
        <position position="49"/>
    </location>
    <ligand>
        <name>substrate</name>
    </ligand>
</feature>
<feature type="binding site" evidence="2">
    <location>
        <position position="116"/>
    </location>
    <ligand>
        <name>Mg(2+)</name>
        <dbReference type="ChEBI" id="CHEBI:18420"/>
        <label>1</label>
    </ligand>
</feature>
<keyword evidence="2" id="KW-0067">ATP-binding</keyword>
<comment type="similarity">
    <text evidence="2">Belongs to the thiamine-monophosphate kinase family.</text>
</comment>
<dbReference type="SUPFAM" id="SSF55326">
    <property type="entry name" value="PurM N-terminal domain-like"/>
    <property type="match status" value="1"/>
</dbReference>
<evidence type="ECO:0000313" key="5">
    <source>
        <dbReference type="EMBL" id="BAV65117.1"/>
    </source>
</evidence>
<feature type="binding site" evidence="2">
    <location>
        <position position="41"/>
    </location>
    <ligand>
        <name>Mg(2+)</name>
        <dbReference type="ChEBI" id="CHEBI:18420"/>
        <label>1</label>
    </ligand>
</feature>
<dbReference type="InterPro" id="IPR010918">
    <property type="entry name" value="PurM-like_C_dom"/>
</dbReference>
<sequence>MSAESRILTLLRAIATDPAARGLSDDVALLETGGARLILTSDMMVEGVHYLPADPPADIGWKLAAVNLSDLAAKGAKPVGCLLGYALSGDESWDAAFLEGLNEALSYHAMPLLGGDTVKMPPRAPRSYSLTAIGEATGPVPARSGARAGDRLYVTGPVGDAGVGLELARASPAAAGPLVEAYRRPRPRLTEGALLAPHVHAMMDVSDGLLLDAARMAGASGLAVTVDHIPLSPALEAVRGGSTATQIAAARAGDDYELLFALPAAMKPPVRAIPVGRFAAGEGLTLRIDGAVVPLPDSLGWEHG</sequence>
<feature type="binding site" evidence="2">
    <location>
        <position position="40"/>
    </location>
    <ligand>
        <name>Mg(2+)</name>
        <dbReference type="ChEBI" id="CHEBI:18420"/>
        <label>4</label>
    </ligand>
</feature>
<dbReference type="GO" id="GO:0005524">
    <property type="term" value="F:ATP binding"/>
    <property type="evidence" value="ECO:0007669"/>
    <property type="project" value="UniProtKB-UniRule"/>
</dbReference>
<dbReference type="GO" id="GO:0000287">
    <property type="term" value="F:magnesium ion binding"/>
    <property type="evidence" value="ECO:0007669"/>
    <property type="project" value="UniProtKB-UniRule"/>
</dbReference>
<organism evidence="5 6">
    <name type="scientific">Sphingobium cloacae</name>
    <dbReference type="NCBI Taxonomy" id="120107"/>
    <lineage>
        <taxon>Bacteria</taxon>
        <taxon>Pseudomonadati</taxon>
        <taxon>Pseudomonadota</taxon>
        <taxon>Alphaproteobacteria</taxon>
        <taxon>Sphingomonadales</taxon>
        <taxon>Sphingomonadaceae</taxon>
        <taxon>Sphingobium</taxon>
    </lineage>
</organism>
<evidence type="ECO:0000313" key="6">
    <source>
        <dbReference type="Proteomes" id="UP000218272"/>
    </source>
</evidence>
<dbReference type="GO" id="GO:0009228">
    <property type="term" value="P:thiamine biosynthetic process"/>
    <property type="evidence" value="ECO:0007669"/>
    <property type="project" value="UniProtKB-KW"/>
</dbReference>
<comment type="pathway">
    <text evidence="2">Cofactor biosynthesis; thiamine diphosphate biosynthesis; thiamine diphosphate from thiamine phosphate: step 1/1.</text>
</comment>
<feature type="binding site" evidence="2">
    <location>
        <position position="70"/>
    </location>
    <ligand>
        <name>Mg(2+)</name>
        <dbReference type="ChEBI" id="CHEBI:18420"/>
        <label>3</label>
    </ligand>
</feature>
<feature type="binding site" evidence="2">
    <location>
        <position position="70"/>
    </location>
    <ligand>
        <name>Mg(2+)</name>
        <dbReference type="ChEBI" id="CHEBI:18420"/>
        <label>4</label>
    </ligand>
</feature>
<feature type="binding site" evidence="2">
    <location>
        <position position="204"/>
    </location>
    <ligand>
        <name>Mg(2+)</name>
        <dbReference type="ChEBI" id="CHEBI:18420"/>
        <label>3</label>
    </ligand>
</feature>
<dbReference type="RefSeq" id="WP_066520343.1">
    <property type="nucleotide sequence ID" value="NZ_AP017655.1"/>
</dbReference>
<feature type="binding site" evidence="2">
    <location>
        <position position="301"/>
    </location>
    <ligand>
        <name>substrate</name>
    </ligand>
</feature>
<comment type="caution">
    <text evidence="2">Lacks conserved residue(s) required for the propagation of feature annotation.</text>
</comment>
<dbReference type="EC" id="2.7.4.16" evidence="2"/>
<gene>
    <name evidence="2" type="primary">thiL</name>
    <name evidence="5" type="ORF">SCLO_1020770</name>
</gene>
<dbReference type="Pfam" id="PF02769">
    <property type="entry name" value="AIRS_C"/>
    <property type="match status" value="1"/>
</dbReference>
<feature type="binding site" evidence="2">
    <location>
        <position position="42"/>
    </location>
    <ligand>
        <name>Mg(2+)</name>
        <dbReference type="ChEBI" id="CHEBI:18420"/>
        <label>2</label>
    </ligand>
</feature>
<feature type="binding site" evidence="2">
    <location>
        <position position="143"/>
    </location>
    <ligand>
        <name>ATP</name>
        <dbReference type="ChEBI" id="CHEBI:30616"/>
    </ligand>
</feature>
<dbReference type="GO" id="GO:0009229">
    <property type="term" value="P:thiamine diphosphate biosynthetic process"/>
    <property type="evidence" value="ECO:0007669"/>
    <property type="project" value="UniProtKB-UniRule"/>
</dbReference>
<feature type="binding site" evidence="2">
    <location>
        <begin position="115"/>
        <end position="116"/>
    </location>
    <ligand>
        <name>ATP</name>
        <dbReference type="ChEBI" id="CHEBI:30616"/>
    </ligand>
</feature>
<dbReference type="GO" id="GO:0009030">
    <property type="term" value="F:thiamine-phosphate kinase activity"/>
    <property type="evidence" value="ECO:0007669"/>
    <property type="project" value="UniProtKB-UniRule"/>
</dbReference>
<keyword evidence="6" id="KW-1185">Reference proteome</keyword>
<keyword evidence="2" id="KW-0460">Magnesium</keyword>
<dbReference type="InterPro" id="IPR016188">
    <property type="entry name" value="PurM-like_N"/>
</dbReference>
<dbReference type="PANTHER" id="PTHR30270:SF0">
    <property type="entry name" value="THIAMINE-MONOPHOSPHATE KINASE"/>
    <property type="match status" value="1"/>
</dbReference>
<keyword evidence="2 5" id="KW-0418">Kinase</keyword>
<dbReference type="UniPathway" id="UPA00060">
    <property type="reaction ID" value="UER00142"/>
</dbReference>
<dbReference type="InterPro" id="IPR036921">
    <property type="entry name" value="PurM-like_N_sf"/>
</dbReference>
<dbReference type="Proteomes" id="UP000218272">
    <property type="component" value="Chromosome SCLO_1"/>
</dbReference>
<keyword evidence="1 2" id="KW-0784">Thiamine biosynthesis</keyword>
<dbReference type="PANTHER" id="PTHR30270">
    <property type="entry name" value="THIAMINE-MONOPHOSPHATE KINASE"/>
    <property type="match status" value="1"/>
</dbReference>
<name>A0A1E1F3N5_9SPHN</name>
<dbReference type="AlphaFoldDB" id="A0A1E1F3N5"/>
<dbReference type="Pfam" id="PF00586">
    <property type="entry name" value="AIRS"/>
    <property type="match status" value="1"/>
</dbReference>
<accession>A0A1E1F3N5</accession>